<dbReference type="PANTHER" id="PTHR30296:SF0">
    <property type="entry name" value="LACTATE UTILIZATION PROTEIN A"/>
    <property type="match status" value="1"/>
</dbReference>
<dbReference type="GO" id="GO:0005829">
    <property type="term" value="C:cytosol"/>
    <property type="evidence" value="ECO:0007669"/>
    <property type="project" value="TreeGrafter"/>
</dbReference>
<proteinExistence type="predicted"/>
<dbReference type="EMBL" id="JAAIJR010000077">
    <property type="protein sequence ID" value="NEX21982.1"/>
    <property type="molecule type" value="Genomic_DNA"/>
</dbReference>
<organism evidence="2 3">
    <name type="scientific">Thiorhodococcus mannitoliphagus</name>
    <dbReference type="NCBI Taxonomy" id="329406"/>
    <lineage>
        <taxon>Bacteria</taxon>
        <taxon>Pseudomonadati</taxon>
        <taxon>Pseudomonadota</taxon>
        <taxon>Gammaproteobacteria</taxon>
        <taxon>Chromatiales</taxon>
        <taxon>Chromatiaceae</taxon>
        <taxon>Thiorhodococcus</taxon>
    </lineage>
</organism>
<dbReference type="PANTHER" id="PTHR30296">
    <property type="entry name" value="UNCHARACTERIZED PROTEIN YKGE"/>
    <property type="match status" value="1"/>
</dbReference>
<dbReference type="RefSeq" id="WP_164655083.1">
    <property type="nucleotide sequence ID" value="NZ_JAAIJR010000077.1"/>
</dbReference>
<protein>
    <submittedName>
        <fullName evidence="2">(Fe-S)-binding protein</fullName>
    </submittedName>
</protein>
<feature type="domain" description="Cysteine-rich" evidence="1">
    <location>
        <begin position="135"/>
        <end position="219"/>
    </location>
</feature>
<reference evidence="3" key="1">
    <citation type="journal article" date="2020" name="Microbiol. Resour. Announc.">
        <title>Draft Genome Sequences of Thiorhodococcus mannitoliphagus and Thiorhodococcus minor, Purple Sulfur Photosynthetic Bacteria in the Gammaproteobacterial Family Chromatiaceae.</title>
        <authorList>
            <person name="Aviles F.A."/>
            <person name="Meyer T.E."/>
            <person name="Kyndt J.A."/>
        </authorList>
    </citation>
    <scope>NUCLEOTIDE SEQUENCE [LARGE SCALE GENOMIC DNA]</scope>
    <source>
        <strain evidence="3">DSM 18266</strain>
    </source>
</reference>
<dbReference type="InterPro" id="IPR004017">
    <property type="entry name" value="Cys_rich_dom"/>
</dbReference>
<dbReference type="GO" id="GO:0016491">
    <property type="term" value="F:oxidoreductase activity"/>
    <property type="evidence" value="ECO:0007669"/>
    <property type="project" value="UniProtKB-ARBA"/>
</dbReference>
<evidence type="ECO:0000313" key="3">
    <source>
        <dbReference type="Proteomes" id="UP000471640"/>
    </source>
</evidence>
<sequence length="247" mass="26560">MSKPERVLFFGTCLVDLNNPEAGLAAMRLIQKAGVQVRFPQGQTCCGQPAYNAGYRDEARRVARLQIEALQGSEPVVVPSASCAGMMRNHYPRLFEGTPDAPRAKDLANRVVELCDFLDRVLAIELADHGPPLRVAVHHSCSARREMGVADSAAALLRRLENITVVEPDHAEECCGFGGTFALKEPEISAAMATDKASAIAATAAPILVSQDCGCLMNIGGTAEKAGFELKTMHIAELLWERTGKDV</sequence>
<evidence type="ECO:0000313" key="2">
    <source>
        <dbReference type="EMBL" id="NEX21982.1"/>
    </source>
</evidence>
<accession>A0A6P1E0J9</accession>
<name>A0A6P1E0J9_9GAMM</name>
<evidence type="ECO:0000259" key="1">
    <source>
        <dbReference type="Pfam" id="PF02754"/>
    </source>
</evidence>
<keyword evidence="3" id="KW-1185">Reference proteome</keyword>
<dbReference type="Pfam" id="PF02754">
    <property type="entry name" value="CCG"/>
    <property type="match status" value="2"/>
</dbReference>
<dbReference type="Proteomes" id="UP000471640">
    <property type="component" value="Unassembled WGS sequence"/>
</dbReference>
<feature type="domain" description="Cysteine-rich" evidence="1">
    <location>
        <begin position="7"/>
        <end position="88"/>
    </location>
</feature>
<comment type="caution">
    <text evidence="2">The sequence shown here is derived from an EMBL/GenBank/DDBJ whole genome shotgun (WGS) entry which is preliminary data.</text>
</comment>
<dbReference type="AlphaFoldDB" id="A0A6P1E0J9"/>
<gene>
    <name evidence="2" type="ORF">G3480_17005</name>
</gene>
<reference evidence="2 3" key="2">
    <citation type="submission" date="2020-02" db="EMBL/GenBank/DDBJ databases">
        <title>Genome sequences of Thiorhodococcus mannitoliphagus and Thiorhodococcus minor, purple sulfur photosynthetic bacteria in the gammaproteobacterial family, Chromatiaceae.</title>
        <authorList>
            <person name="Aviles F.A."/>
            <person name="Meyer T.E."/>
            <person name="Kyndt J.A."/>
        </authorList>
    </citation>
    <scope>NUCLEOTIDE SEQUENCE [LARGE SCALE GENOMIC DNA]</scope>
    <source>
        <strain evidence="2 3">DSM 18266</strain>
    </source>
</reference>